<evidence type="ECO:0000256" key="16">
    <source>
        <dbReference type="ARBA" id="ARBA00032693"/>
    </source>
</evidence>
<evidence type="ECO:0000313" key="23">
    <source>
        <dbReference type="Proteomes" id="UP000001555"/>
    </source>
</evidence>
<proteinExistence type="inferred from homology"/>
<evidence type="ECO:0000256" key="3">
    <source>
        <dbReference type="ARBA" id="ARBA00004822"/>
    </source>
</evidence>
<comment type="catalytic activity">
    <reaction evidence="17 18">
        <text>O-phospho-L-seryl-tRNA(Sec) + selenophosphate + H2O = L-selenocysteinyl-tRNA(Sec) + 2 phosphate</text>
        <dbReference type="Rhea" id="RHEA:25041"/>
        <dbReference type="Rhea" id="RHEA-COMP:9743"/>
        <dbReference type="Rhea" id="RHEA-COMP:9947"/>
        <dbReference type="ChEBI" id="CHEBI:15377"/>
        <dbReference type="ChEBI" id="CHEBI:16144"/>
        <dbReference type="ChEBI" id="CHEBI:43474"/>
        <dbReference type="ChEBI" id="CHEBI:78551"/>
        <dbReference type="ChEBI" id="CHEBI:78573"/>
        <dbReference type="EC" id="2.9.1.2"/>
    </reaction>
</comment>
<dbReference type="NCBIfam" id="TIGR03531">
    <property type="entry name" value="selenium_SpcS"/>
    <property type="match status" value="1"/>
</dbReference>
<feature type="site" description="May act as a substrate filter by repelling compounds with a negatively charged alpha-carboxylate" evidence="20">
    <location>
        <position position="74"/>
    </location>
</feature>
<comment type="cofactor">
    <cofactor evidence="1 18 20">
        <name>pyridoxal 5'-phosphate</name>
        <dbReference type="ChEBI" id="CHEBI:597326"/>
    </cofactor>
</comment>
<dbReference type="PIRSF" id="PIRSF017689">
    <property type="entry name" value="SepSecS"/>
    <property type="match status" value="1"/>
</dbReference>
<dbReference type="OrthoDB" id="10263545at2759"/>
<evidence type="ECO:0000313" key="22">
    <source>
        <dbReference type="EnsemblMetazoa" id="ISCW011359-PA"/>
    </source>
</evidence>
<evidence type="ECO:0000256" key="1">
    <source>
        <dbReference type="ARBA" id="ARBA00001933"/>
    </source>
</evidence>
<dbReference type="VEuPathDB" id="VectorBase:ISCW011359"/>
<evidence type="ECO:0000256" key="15">
    <source>
        <dbReference type="ARBA" id="ARBA00032048"/>
    </source>
</evidence>
<evidence type="ECO:0000256" key="4">
    <source>
        <dbReference type="ARBA" id="ARBA00007037"/>
    </source>
</evidence>
<feature type="binding site" evidence="19">
    <location>
        <position position="313"/>
    </location>
    <ligand>
        <name>substrate</name>
    </ligand>
</feature>
<keyword evidence="23" id="KW-1185">Reference proteome</keyword>
<dbReference type="GO" id="GO:0001717">
    <property type="term" value="P:conversion of seryl-tRNAsec to selenocys-tRNAsec"/>
    <property type="evidence" value="ECO:0007669"/>
    <property type="project" value="UniProtKB-UniRule"/>
</dbReference>
<dbReference type="GO" id="GO:0005737">
    <property type="term" value="C:cytoplasm"/>
    <property type="evidence" value="ECO:0007669"/>
    <property type="project" value="UniProtKB-SubCell"/>
</dbReference>
<evidence type="ECO:0000256" key="17">
    <source>
        <dbReference type="ARBA" id="ARBA00048808"/>
    </source>
</evidence>
<dbReference type="Proteomes" id="UP000001555">
    <property type="component" value="Unassembled WGS sequence"/>
</dbReference>
<accession>B7Q860</accession>
<evidence type="ECO:0000256" key="8">
    <source>
        <dbReference type="ARBA" id="ARBA00022679"/>
    </source>
</evidence>
<dbReference type="VEuPathDB" id="VectorBase:ISCP_022541"/>
<dbReference type="GO" id="GO:0001514">
    <property type="term" value="P:selenocysteine incorporation"/>
    <property type="evidence" value="ECO:0000318"/>
    <property type="project" value="GO_Central"/>
</dbReference>
<keyword evidence="12 18" id="KW-0711">Selenium</keyword>
<evidence type="ECO:0000256" key="19">
    <source>
        <dbReference type="PIRSR" id="PIRSR017689-1"/>
    </source>
</evidence>
<dbReference type="HOGENOM" id="CLU_022508_0_0_1"/>
<comment type="pathway">
    <text evidence="3 18">Aminoacyl-tRNA biosynthesis; selenocysteinyl-tRNA(Sec) biosynthesis; selenocysteinyl-tRNA(Sec) from L-seryl-tRNA(Sec) (archaeal/eukaryal route): step 2/2.</text>
</comment>
<evidence type="ECO:0000256" key="2">
    <source>
        <dbReference type="ARBA" id="ARBA00002552"/>
    </source>
</evidence>
<keyword evidence="10 18" id="KW-0663">Pyridoxal phosphate</keyword>
<name>B7Q860_IXOSC</name>
<dbReference type="InterPro" id="IPR015424">
    <property type="entry name" value="PyrdxlP-dep_Trfase"/>
</dbReference>
<organism>
    <name type="scientific">Ixodes scapularis</name>
    <name type="common">Black-legged tick</name>
    <name type="synonym">Deer tick</name>
    <dbReference type="NCBI Taxonomy" id="6945"/>
    <lineage>
        <taxon>Eukaryota</taxon>
        <taxon>Metazoa</taxon>
        <taxon>Ecdysozoa</taxon>
        <taxon>Arthropoda</taxon>
        <taxon>Chelicerata</taxon>
        <taxon>Arachnida</taxon>
        <taxon>Acari</taxon>
        <taxon>Parasitiformes</taxon>
        <taxon>Ixodida</taxon>
        <taxon>Ixodoidea</taxon>
        <taxon>Ixodidae</taxon>
        <taxon>Ixodinae</taxon>
        <taxon>Ixodes</taxon>
    </lineage>
</organism>
<evidence type="ECO:0000256" key="18">
    <source>
        <dbReference type="PIRNR" id="PIRNR017689"/>
    </source>
</evidence>
<evidence type="ECO:0000256" key="20">
    <source>
        <dbReference type="PIRSR" id="PIRSR017689-50"/>
    </source>
</evidence>
<dbReference type="EC" id="2.9.1.2" evidence="5 18"/>
<evidence type="ECO:0000256" key="9">
    <source>
        <dbReference type="ARBA" id="ARBA00022884"/>
    </source>
</evidence>
<evidence type="ECO:0000256" key="5">
    <source>
        <dbReference type="ARBA" id="ARBA00012464"/>
    </source>
</evidence>
<comment type="subcellular location">
    <subcellularLocation>
        <location evidence="18">Cytoplasm</location>
    </subcellularLocation>
</comment>
<reference evidence="22" key="2">
    <citation type="submission" date="2020-05" db="UniProtKB">
        <authorList>
            <consortium name="EnsemblMetazoa"/>
        </authorList>
    </citation>
    <scope>IDENTIFICATION</scope>
    <source>
        <strain evidence="22">wikel</strain>
    </source>
</reference>
<comment type="similarity">
    <text evidence="4 18">Belongs to the SepSecS family.</text>
</comment>
<dbReference type="EMBL" id="DS880793">
    <property type="protein sequence ID" value="EEC15032.1"/>
    <property type="molecule type" value="Genomic_DNA"/>
</dbReference>
<evidence type="ECO:0000256" key="6">
    <source>
        <dbReference type="ARBA" id="ARBA00021963"/>
    </source>
</evidence>
<feature type="binding site" evidence="19">
    <location>
        <position position="75"/>
    </location>
    <ligand>
        <name>pyridoxal 5'-phosphate</name>
        <dbReference type="ChEBI" id="CHEBI:597326"/>
    </ligand>
</feature>
<dbReference type="STRING" id="6945.B7Q860"/>
<dbReference type="EMBL" id="ABJB010142400">
    <property type="status" value="NOT_ANNOTATED_CDS"/>
    <property type="molecule type" value="Genomic_DNA"/>
</dbReference>
<dbReference type="FunCoup" id="B7Q860">
    <property type="interactions" value="655"/>
</dbReference>
<feature type="binding site" evidence="19">
    <location>
        <position position="271"/>
    </location>
    <ligand>
        <name>tRNA</name>
        <dbReference type="ChEBI" id="CHEBI:17843"/>
    </ligand>
</feature>
<dbReference type="InParanoid" id="B7Q860"/>
<reference evidence="21 23" key="1">
    <citation type="submission" date="2008-03" db="EMBL/GenBank/DDBJ databases">
        <title>Annotation of Ixodes scapularis.</title>
        <authorList>
            <consortium name="Ixodes scapularis Genome Project Consortium"/>
            <person name="Caler E."/>
            <person name="Hannick L.I."/>
            <person name="Bidwell S."/>
            <person name="Joardar V."/>
            <person name="Thiagarajan M."/>
            <person name="Amedeo P."/>
            <person name="Galinsky K.J."/>
            <person name="Schobel S."/>
            <person name="Inman J."/>
            <person name="Hostetler J."/>
            <person name="Miller J."/>
            <person name="Hammond M."/>
            <person name="Megy K."/>
            <person name="Lawson D."/>
            <person name="Kodira C."/>
            <person name="Sutton G."/>
            <person name="Meyer J."/>
            <person name="Hill C.A."/>
            <person name="Birren B."/>
            <person name="Nene V."/>
            <person name="Collins F."/>
            <person name="Alarcon-Chaidez F."/>
            <person name="Wikel S."/>
            <person name="Strausberg R."/>
        </authorList>
    </citation>
    <scope>NUCLEOTIDE SEQUENCE [LARGE SCALE GENOMIC DNA]</scope>
    <source>
        <strain evidence="23">Wikel</strain>
        <strain evidence="21">Wikel colony</strain>
    </source>
</reference>
<keyword evidence="18" id="KW-0963">Cytoplasm</keyword>
<feature type="binding site" evidence="19">
    <location>
        <position position="97"/>
    </location>
    <ligand>
        <name>substrate</name>
    </ligand>
</feature>
<evidence type="ECO:0000256" key="12">
    <source>
        <dbReference type="ARBA" id="ARBA00023266"/>
    </source>
</evidence>
<dbReference type="PANTHER" id="PTHR12944:SF2">
    <property type="entry name" value="O-PHOSPHOSERYL-TRNA(SEC) SELENIUM TRANSFERASE"/>
    <property type="match status" value="1"/>
</dbReference>
<dbReference type="PaxDb" id="6945-B7Q860"/>
<comment type="subunit">
    <text evidence="13">Homotetramer formed by a catalytic dimer and a non-catalytic dimer serving as a binding platform that orients tRNASec for catalysis. Each tetramer binds the CCA ends of two tRNAs which point to the active sites of the catalytic dimer.</text>
</comment>
<comment type="function">
    <text evidence="2 18">Converts O-phosphoseryl-tRNA(Sec) to selenocysteinyl-tRNA(Sec) required for selenoprotein biosynthesis.</text>
</comment>
<dbReference type="VEuPathDB" id="VectorBase:ISCI008721"/>
<keyword evidence="7 18" id="KW-0820">tRNA-binding</keyword>
<dbReference type="GO" id="GO:0000049">
    <property type="term" value="F:tRNA binding"/>
    <property type="evidence" value="ECO:0000318"/>
    <property type="project" value="GO_Central"/>
</dbReference>
<evidence type="ECO:0000256" key="7">
    <source>
        <dbReference type="ARBA" id="ARBA00022555"/>
    </source>
</evidence>
<feature type="binding site" evidence="19">
    <location>
        <position position="395"/>
    </location>
    <ligand>
        <name>tRNA</name>
        <dbReference type="ChEBI" id="CHEBI:17843"/>
    </ligand>
</feature>
<evidence type="ECO:0000256" key="11">
    <source>
        <dbReference type="ARBA" id="ARBA00022917"/>
    </source>
</evidence>
<dbReference type="PANTHER" id="PTHR12944">
    <property type="entry name" value="SOLUBLE LIVER ANTIGEN/LIVER PANCREAS ANTIGEN"/>
    <property type="match status" value="1"/>
</dbReference>
<dbReference type="Gene3D" id="3.40.640.10">
    <property type="entry name" value="Type I PLP-dependent aspartate aminotransferase-like (Major domain)"/>
    <property type="match status" value="1"/>
</dbReference>
<evidence type="ECO:0000313" key="21">
    <source>
        <dbReference type="EMBL" id="EEC15032.1"/>
    </source>
</evidence>
<dbReference type="AlphaFoldDB" id="B7Q860"/>
<dbReference type="InterPro" id="IPR019872">
    <property type="entry name" value="Sec-tRNA_Se_transferase"/>
</dbReference>
<dbReference type="InterPro" id="IPR008829">
    <property type="entry name" value="SepSecS/SepCysS"/>
</dbReference>
<dbReference type="InterPro" id="IPR015421">
    <property type="entry name" value="PyrdxlP-dep_Trfase_major"/>
</dbReference>
<keyword evidence="9 18" id="KW-0694">RNA-binding</keyword>
<evidence type="ECO:0000256" key="14">
    <source>
        <dbReference type="ARBA" id="ARBA00030669"/>
    </source>
</evidence>
<dbReference type="EnsemblMetazoa" id="ISCW011359-RA">
    <property type="protein sequence ID" value="ISCW011359-PA"/>
    <property type="gene ID" value="ISCW011359"/>
</dbReference>
<dbReference type="SUPFAM" id="SSF53383">
    <property type="entry name" value="PLP-dependent transferases"/>
    <property type="match status" value="1"/>
</dbReference>
<dbReference type="Pfam" id="PF05889">
    <property type="entry name" value="SepSecS"/>
    <property type="match status" value="1"/>
</dbReference>
<protein>
    <recommendedName>
        <fullName evidence="6 18">O-phosphoseryl-tRNA(Sec) selenium transferase</fullName>
        <ecNumber evidence="5 18">2.9.1.2</ecNumber>
    </recommendedName>
    <alternativeName>
        <fullName evidence="14 18">Selenocysteine synthase</fullName>
    </alternativeName>
    <alternativeName>
        <fullName evidence="15 18">Selenocysteinyl-tRNA(Sec) synthase</fullName>
    </alternativeName>
    <alternativeName>
        <fullName evidence="16 18">Sep-tRNA:Sec-tRNA synthase</fullName>
    </alternativeName>
</protein>
<evidence type="ECO:0000256" key="13">
    <source>
        <dbReference type="ARBA" id="ARBA00026053"/>
    </source>
</evidence>
<dbReference type="GO" id="GO:0098621">
    <property type="term" value="F:O-phosphoseryl-tRNA(Sec) selenium transferase activity"/>
    <property type="evidence" value="ECO:0007669"/>
    <property type="project" value="UniProtKB-EC"/>
</dbReference>
<feature type="binding site" evidence="19">
    <location>
        <position position="98"/>
    </location>
    <ligand>
        <name>substrate</name>
    </ligand>
</feature>
<feature type="binding site" evidence="19">
    <location>
        <position position="105"/>
    </location>
    <ligand>
        <name>substrate</name>
    </ligand>
</feature>
<keyword evidence="11 18" id="KW-0648">Protein biosynthesis</keyword>
<sequence length="476" mass="52445">MNSDNLSLSRKYVKASYIAQASQAIVSNESKIAQLLEQGRCPEEGWDDSTIEILLQNLSLMDSNNFLGNAGVGEREARIASNLVSRRHYRLGHGIGRSGDISETQPKAAGSSLMNKLTNSMVLHLLQTMGVPATKACFVVPMATGMSLTLCMLAFRQKRPAARYVMWSRMDQKSCFKCILTAGFEPIVVQGRLFGDELHTDVAAMRAHLERIGAQNVACVMTITSCPAPRCPDSLEDVAQLCEEFQVPHLVNNAYGVQCTKCMHLIQQASRVGRLDAFVQSTDKNFMVPVGGAIIAGFDKELIETVAQMYPGRGSATPTMDLFITLLSLGTKGYLKLRKERREVFVYLTEKLREVSGKHGERFLHTPNNRISVAMSVTEDKVGEVTGIGAMLFTRFVSGSKVVSNEGTKKVGNWELEGWCLHCKSYPSSYLNAASTLGVRKNDVDVFVQRLDKVLAKAQKVQKEKCARTLGDSDEK</sequence>
<feature type="binding site" evidence="19">
    <location>
        <position position="460"/>
    </location>
    <ligand>
        <name>tRNA</name>
        <dbReference type="ChEBI" id="CHEBI:17843"/>
    </ligand>
</feature>
<gene>
    <name evidence="21" type="ORF">IscW_ISCW011359</name>
</gene>
<dbReference type="UniPathway" id="UPA00906">
    <property type="reaction ID" value="UER00898"/>
</dbReference>
<evidence type="ECO:0000256" key="10">
    <source>
        <dbReference type="ARBA" id="ARBA00022898"/>
    </source>
</evidence>
<feature type="modified residue" description="N6-(pyridoxal phosphate)lysine" evidence="20">
    <location>
        <position position="284"/>
    </location>
</feature>
<keyword evidence="8 18" id="KW-0808">Transferase</keyword>